<evidence type="ECO:0000256" key="6">
    <source>
        <dbReference type="ARBA" id="ARBA00011702"/>
    </source>
</evidence>
<evidence type="ECO:0000256" key="20">
    <source>
        <dbReference type="SAM" id="SignalP"/>
    </source>
</evidence>
<evidence type="ECO:0000256" key="18">
    <source>
        <dbReference type="ARBA" id="ARBA00023237"/>
    </source>
</evidence>
<comment type="cofactor">
    <cofactor evidence="3">
        <name>Ca(2+)</name>
        <dbReference type="ChEBI" id="CHEBI:29108"/>
    </cofactor>
</comment>
<sequence>MKNYLLVWGLMLLVSPLFSQTYTREEVNRSIEEDERFSIHEDNYIITGIPTNETVNSSTADVKYQISFKQLLSRNPIVWDSYLYLTYTQKAFWNFYEFSSPFEELNFNPTVGLSKVVYNKNDEAKGIASVMLNHESNGRDSIYSRSWNSINFKYSMALSRKSILSLEVWAPFIYKESNPDLMEYIGISEVSFAYDIVPEKLNFDIAVKKGVNWNNWNGSVRSRLYYNPFKSKNQYFMLEWFAGYGESLIDYEVFYSMVRLGFVIKTNELEFLKFRESE</sequence>
<evidence type="ECO:0000256" key="4">
    <source>
        <dbReference type="ARBA" id="ARBA00004571"/>
    </source>
</evidence>
<keyword evidence="12 20" id="KW-0732">Signal</keyword>
<feature type="signal peptide" evidence="20">
    <location>
        <begin position="1"/>
        <end position="19"/>
    </location>
</feature>
<dbReference type="Proteomes" id="UP001589605">
    <property type="component" value="Unassembled WGS sequence"/>
</dbReference>
<evidence type="ECO:0000256" key="16">
    <source>
        <dbReference type="ARBA" id="ARBA00023098"/>
    </source>
</evidence>
<keyword evidence="11" id="KW-0479">Metal-binding</keyword>
<evidence type="ECO:0000256" key="12">
    <source>
        <dbReference type="ARBA" id="ARBA00022729"/>
    </source>
</evidence>
<keyword evidence="22" id="KW-1185">Reference proteome</keyword>
<keyword evidence="16" id="KW-0443">Lipid metabolism</keyword>
<evidence type="ECO:0000313" key="21">
    <source>
        <dbReference type="EMBL" id="MFB9053616.1"/>
    </source>
</evidence>
<evidence type="ECO:0000256" key="5">
    <source>
        <dbReference type="ARBA" id="ARBA00010525"/>
    </source>
</evidence>
<evidence type="ECO:0000256" key="8">
    <source>
        <dbReference type="ARBA" id="ARBA00013278"/>
    </source>
</evidence>
<comment type="subunit">
    <text evidence="6">Homodimer; dimerization is reversible, and the dimeric form is the active one.</text>
</comment>
<evidence type="ECO:0000256" key="2">
    <source>
        <dbReference type="ARBA" id="ARBA00001604"/>
    </source>
</evidence>
<comment type="caution">
    <text evidence="21">The sequence shown here is derived from an EMBL/GenBank/DDBJ whole genome shotgun (WGS) entry which is preliminary data.</text>
</comment>
<dbReference type="InterPro" id="IPR003187">
    <property type="entry name" value="PLipase_A1"/>
</dbReference>
<dbReference type="EMBL" id="JBHMEZ010000012">
    <property type="protein sequence ID" value="MFB9053616.1"/>
    <property type="molecule type" value="Genomic_DNA"/>
</dbReference>
<dbReference type="PRINTS" id="PR01486">
    <property type="entry name" value="PHPHLIPASEA1"/>
</dbReference>
<keyword evidence="17" id="KW-0472">Membrane</keyword>
<name>A0ABV5F2E8_9FLAO</name>
<evidence type="ECO:0000256" key="15">
    <source>
        <dbReference type="ARBA" id="ARBA00022963"/>
    </source>
</evidence>
<keyword evidence="9" id="KW-1134">Transmembrane beta strand</keyword>
<dbReference type="InterPro" id="IPR036541">
    <property type="entry name" value="PLipase_A1_sf"/>
</dbReference>
<organism evidence="21 22">
    <name type="scientific">Formosa undariae</name>
    <dbReference type="NCBI Taxonomy" id="1325436"/>
    <lineage>
        <taxon>Bacteria</taxon>
        <taxon>Pseudomonadati</taxon>
        <taxon>Bacteroidota</taxon>
        <taxon>Flavobacteriia</taxon>
        <taxon>Flavobacteriales</taxon>
        <taxon>Flavobacteriaceae</taxon>
        <taxon>Formosa</taxon>
    </lineage>
</organism>
<proteinExistence type="inferred from homology"/>
<comment type="subcellular location">
    <subcellularLocation>
        <location evidence="4">Cell outer membrane</location>
        <topology evidence="4">Multi-pass membrane protein</topology>
    </subcellularLocation>
</comment>
<evidence type="ECO:0000256" key="17">
    <source>
        <dbReference type="ARBA" id="ARBA00023136"/>
    </source>
</evidence>
<evidence type="ECO:0000256" key="3">
    <source>
        <dbReference type="ARBA" id="ARBA00001913"/>
    </source>
</evidence>
<comment type="catalytic activity">
    <reaction evidence="1">
        <text>a 1,2-diacyl-sn-glycero-3-phosphocholine + H2O = a 2-acyl-sn-glycero-3-phosphocholine + a fatty acid + H(+)</text>
        <dbReference type="Rhea" id="RHEA:18689"/>
        <dbReference type="ChEBI" id="CHEBI:15377"/>
        <dbReference type="ChEBI" id="CHEBI:15378"/>
        <dbReference type="ChEBI" id="CHEBI:28868"/>
        <dbReference type="ChEBI" id="CHEBI:57643"/>
        <dbReference type="ChEBI" id="CHEBI:57875"/>
        <dbReference type="EC" id="3.1.1.32"/>
    </reaction>
</comment>
<evidence type="ECO:0000256" key="7">
    <source>
        <dbReference type="ARBA" id="ARBA00013179"/>
    </source>
</evidence>
<evidence type="ECO:0000313" key="22">
    <source>
        <dbReference type="Proteomes" id="UP001589605"/>
    </source>
</evidence>
<gene>
    <name evidence="21" type="ORF">ACFFVB_11070</name>
</gene>
<evidence type="ECO:0000256" key="10">
    <source>
        <dbReference type="ARBA" id="ARBA00022692"/>
    </source>
</evidence>
<evidence type="ECO:0000256" key="14">
    <source>
        <dbReference type="ARBA" id="ARBA00022837"/>
    </source>
</evidence>
<evidence type="ECO:0000256" key="1">
    <source>
        <dbReference type="ARBA" id="ARBA00000111"/>
    </source>
</evidence>
<dbReference type="RefSeq" id="WP_382382828.1">
    <property type="nucleotide sequence ID" value="NZ_JBHMEZ010000012.1"/>
</dbReference>
<evidence type="ECO:0000256" key="11">
    <source>
        <dbReference type="ARBA" id="ARBA00022723"/>
    </source>
</evidence>
<keyword evidence="14" id="KW-0106">Calcium</keyword>
<comment type="similarity">
    <text evidence="5">Belongs to the phospholipase A1 family.</text>
</comment>
<dbReference type="Pfam" id="PF02253">
    <property type="entry name" value="PLA1"/>
    <property type="match status" value="1"/>
</dbReference>
<keyword evidence="18" id="KW-0998">Cell outer membrane</keyword>
<feature type="chain" id="PRO_5046594060" description="Phosphatidylcholine 1-acylhydrolase" evidence="20">
    <location>
        <begin position="20"/>
        <end position="278"/>
    </location>
</feature>
<evidence type="ECO:0000256" key="13">
    <source>
        <dbReference type="ARBA" id="ARBA00022801"/>
    </source>
</evidence>
<reference evidence="21 22" key="1">
    <citation type="submission" date="2024-09" db="EMBL/GenBank/DDBJ databases">
        <authorList>
            <person name="Sun Q."/>
            <person name="Mori K."/>
        </authorList>
    </citation>
    <scope>NUCLEOTIDE SEQUENCE [LARGE SCALE GENOMIC DNA]</scope>
    <source>
        <strain evidence="21 22">CECT 8286</strain>
    </source>
</reference>
<evidence type="ECO:0000256" key="9">
    <source>
        <dbReference type="ARBA" id="ARBA00022452"/>
    </source>
</evidence>
<dbReference type="PANTHER" id="PTHR40457:SF1">
    <property type="entry name" value="PHOSPHOLIPASE A1"/>
    <property type="match status" value="1"/>
</dbReference>
<dbReference type="EC" id="3.1.1.32" evidence="7"/>
<keyword evidence="10" id="KW-0812">Transmembrane</keyword>
<keyword evidence="15" id="KW-0442">Lipid degradation</keyword>
<keyword evidence="13" id="KW-0378">Hydrolase</keyword>
<dbReference type="PANTHER" id="PTHR40457">
    <property type="entry name" value="PHOSPHOLIPASE A1"/>
    <property type="match status" value="1"/>
</dbReference>
<protein>
    <recommendedName>
        <fullName evidence="19">Phosphatidylcholine 1-acylhydrolase</fullName>
        <ecNumber evidence="7">3.1.1.32</ecNumber>
        <ecNumber evidence="8">3.1.1.4</ecNumber>
    </recommendedName>
</protein>
<dbReference type="SUPFAM" id="SSF56931">
    <property type="entry name" value="Outer membrane phospholipase A (OMPLA)"/>
    <property type="match status" value="1"/>
</dbReference>
<dbReference type="EC" id="3.1.1.4" evidence="8"/>
<comment type="catalytic activity">
    <reaction evidence="2">
        <text>a 1,2-diacyl-sn-glycero-3-phosphocholine + H2O = a 1-acyl-sn-glycero-3-phosphocholine + a fatty acid + H(+)</text>
        <dbReference type="Rhea" id="RHEA:15801"/>
        <dbReference type="ChEBI" id="CHEBI:15377"/>
        <dbReference type="ChEBI" id="CHEBI:15378"/>
        <dbReference type="ChEBI" id="CHEBI:28868"/>
        <dbReference type="ChEBI" id="CHEBI:57643"/>
        <dbReference type="ChEBI" id="CHEBI:58168"/>
        <dbReference type="EC" id="3.1.1.4"/>
    </reaction>
</comment>
<evidence type="ECO:0000256" key="19">
    <source>
        <dbReference type="ARBA" id="ARBA00032375"/>
    </source>
</evidence>
<accession>A0ABV5F2E8</accession>
<dbReference type="Gene3D" id="2.40.230.10">
    <property type="entry name" value="Phospholipase A1"/>
    <property type="match status" value="1"/>
</dbReference>